<dbReference type="AlphaFoldDB" id="A0A3G6J3P3"/>
<evidence type="ECO:0000256" key="2">
    <source>
        <dbReference type="ARBA" id="ARBA00022741"/>
    </source>
</evidence>
<feature type="domain" description="ABC transporter" evidence="4">
    <location>
        <begin position="4"/>
        <end position="224"/>
    </location>
</feature>
<dbReference type="PANTHER" id="PTHR42734">
    <property type="entry name" value="METAL TRANSPORT SYSTEM ATP-BINDING PROTEIN TM_0124-RELATED"/>
    <property type="match status" value="1"/>
</dbReference>
<dbReference type="GO" id="GO:0016887">
    <property type="term" value="F:ATP hydrolysis activity"/>
    <property type="evidence" value="ECO:0007669"/>
    <property type="project" value="InterPro"/>
</dbReference>
<evidence type="ECO:0000259" key="4">
    <source>
        <dbReference type="PROSITE" id="PS50893"/>
    </source>
</evidence>
<dbReference type="KEGG" id="ccho:CCHOA_01365"/>
<dbReference type="CDD" id="cd03214">
    <property type="entry name" value="ABC_Iron-Siderophores_B12_Hemin"/>
    <property type="match status" value="1"/>
</dbReference>
<dbReference type="InterPro" id="IPR017871">
    <property type="entry name" value="ABC_transporter-like_CS"/>
</dbReference>
<dbReference type="InterPro" id="IPR027417">
    <property type="entry name" value="P-loop_NTPase"/>
</dbReference>
<dbReference type="SMART" id="SM00382">
    <property type="entry name" value="AAA"/>
    <property type="match status" value="1"/>
</dbReference>
<reference evidence="5 6" key="1">
    <citation type="submission" date="2018-11" db="EMBL/GenBank/DDBJ databases">
        <authorList>
            <person name="Kleinhagauer T."/>
            <person name="Glaeser S.P."/>
            <person name="Spergser J."/>
            <person name="Ruckert C."/>
            <person name="Kaempfer P."/>
            <person name="Busse H.-J."/>
        </authorList>
    </citation>
    <scope>NUCLEOTIDE SEQUENCE [LARGE SCALE GENOMIC DNA]</scope>
    <source>
        <strain evidence="5 6">200CH</strain>
    </source>
</reference>
<keyword evidence="6" id="KW-1185">Reference proteome</keyword>
<accession>A0A3G6J3P3</accession>
<protein>
    <submittedName>
        <fullName evidence="5">Hemin import ATP-binding protein HmuV</fullName>
        <ecNumber evidence="5">3.6.3.-</ecNumber>
    </submittedName>
</protein>
<dbReference type="GO" id="GO:0005524">
    <property type="term" value="F:ATP binding"/>
    <property type="evidence" value="ECO:0007669"/>
    <property type="project" value="UniProtKB-KW"/>
</dbReference>
<dbReference type="EMBL" id="CP033896">
    <property type="protein sequence ID" value="AZA12701.1"/>
    <property type="molecule type" value="Genomic_DNA"/>
</dbReference>
<keyword evidence="5" id="KW-0378">Hydrolase</keyword>
<evidence type="ECO:0000256" key="1">
    <source>
        <dbReference type="ARBA" id="ARBA00022448"/>
    </source>
</evidence>
<sequence>MVTMSIDSLQVGYGNRQVLHDITVRPLTGGKLVGLLGPNACGKSTLIKTIAGLHQASAGEITITGVTDRPGYVPQGLPDGVALSAFEAVLIPARRSATDPLQATAAIIHELGLDAIASRQLGELSGGQRQMVALAQMLVTNPQVMLLDEPTSALDLHRQLFVLQTVKQRAVDSQALALVAIHDITLSARVCDELIILHDGQVLAQGTPTAVLTSQAIRQVYNVDADVFPHRDLPVVIPTKVATPKAVHA</sequence>
<keyword evidence="2" id="KW-0547">Nucleotide-binding</keyword>
<dbReference type="EC" id="3.6.3.-" evidence="5"/>
<evidence type="ECO:0000313" key="6">
    <source>
        <dbReference type="Proteomes" id="UP000269019"/>
    </source>
</evidence>
<name>A0A3G6J3P3_9CORY</name>
<dbReference type="SUPFAM" id="SSF52540">
    <property type="entry name" value="P-loop containing nucleoside triphosphate hydrolases"/>
    <property type="match status" value="1"/>
</dbReference>
<evidence type="ECO:0000256" key="3">
    <source>
        <dbReference type="ARBA" id="ARBA00022840"/>
    </source>
</evidence>
<keyword evidence="3 5" id="KW-0067">ATP-binding</keyword>
<dbReference type="InterPro" id="IPR003439">
    <property type="entry name" value="ABC_transporter-like_ATP-bd"/>
</dbReference>
<dbReference type="PROSITE" id="PS50893">
    <property type="entry name" value="ABC_TRANSPORTER_2"/>
    <property type="match status" value="1"/>
</dbReference>
<organism evidence="5 6">
    <name type="scientific">Corynebacterium choanae</name>
    <dbReference type="NCBI Taxonomy" id="1862358"/>
    <lineage>
        <taxon>Bacteria</taxon>
        <taxon>Bacillati</taxon>
        <taxon>Actinomycetota</taxon>
        <taxon>Actinomycetes</taxon>
        <taxon>Mycobacteriales</taxon>
        <taxon>Corynebacteriaceae</taxon>
        <taxon>Corynebacterium</taxon>
    </lineage>
</organism>
<dbReference type="Gene3D" id="3.40.50.300">
    <property type="entry name" value="P-loop containing nucleotide triphosphate hydrolases"/>
    <property type="match status" value="1"/>
</dbReference>
<dbReference type="Pfam" id="PF00005">
    <property type="entry name" value="ABC_tran"/>
    <property type="match status" value="1"/>
</dbReference>
<dbReference type="Proteomes" id="UP000269019">
    <property type="component" value="Chromosome"/>
</dbReference>
<dbReference type="PANTHER" id="PTHR42734:SF21">
    <property type="entry name" value="IRON ABC TRANSPORTER, ATP-BINDING PROTEIN"/>
    <property type="match status" value="1"/>
</dbReference>
<gene>
    <name evidence="5" type="primary">hmuV2</name>
    <name evidence="5" type="ORF">CCHOA_01365</name>
</gene>
<keyword evidence="1" id="KW-0813">Transport</keyword>
<evidence type="ECO:0000313" key="5">
    <source>
        <dbReference type="EMBL" id="AZA12701.1"/>
    </source>
</evidence>
<dbReference type="PROSITE" id="PS00211">
    <property type="entry name" value="ABC_TRANSPORTER_1"/>
    <property type="match status" value="1"/>
</dbReference>
<proteinExistence type="predicted"/>
<dbReference type="InterPro" id="IPR050153">
    <property type="entry name" value="Metal_Ion_Import_ABC"/>
</dbReference>
<dbReference type="InterPro" id="IPR003593">
    <property type="entry name" value="AAA+_ATPase"/>
</dbReference>